<keyword evidence="2" id="KW-1185">Reference proteome</keyword>
<proteinExistence type="predicted"/>
<evidence type="ECO:0000313" key="1">
    <source>
        <dbReference type="EMBL" id="CDM95533.1"/>
    </source>
</evidence>
<dbReference type="AlphaFoldDB" id="A0A9P1KF09"/>
<sequence>MKKQWFEVRITCHSHKLSQSINQWLEGEYLYLLIGVDFRGFELN</sequence>
<accession>A0A9P1KF09</accession>
<organism evidence="1 2">
    <name type="scientific">Limnospira indica PCC 8005</name>
    <dbReference type="NCBI Taxonomy" id="376219"/>
    <lineage>
        <taxon>Bacteria</taxon>
        <taxon>Bacillati</taxon>
        <taxon>Cyanobacteriota</taxon>
        <taxon>Cyanophyceae</taxon>
        <taxon>Oscillatoriophycideae</taxon>
        <taxon>Oscillatoriales</taxon>
        <taxon>Sirenicapillariaceae</taxon>
        <taxon>Limnospira</taxon>
    </lineage>
</organism>
<protein>
    <submittedName>
        <fullName evidence="1">Uncharacterized protein</fullName>
    </submittedName>
</protein>
<dbReference type="Proteomes" id="UP000032946">
    <property type="component" value="Chromosome"/>
</dbReference>
<evidence type="ECO:0000313" key="2">
    <source>
        <dbReference type="Proteomes" id="UP000032946"/>
    </source>
</evidence>
<name>A0A9P1KF09_9CYAN</name>
<gene>
    <name evidence="1" type="ORF">ARTHRO_30802</name>
</gene>
<reference evidence="1 2" key="1">
    <citation type="submission" date="2014-02" db="EMBL/GenBank/DDBJ databases">
        <authorList>
            <person name="Genoscope - CEA"/>
        </authorList>
    </citation>
    <scope>NUCLEOTIDE SEQUENCE [LARGE SCALE GENOMIC DNA]</scope>
    <source>
        <strain evidence="1 2">PCC 8005</strain>
    </source>
</reference>
<dbReference type="EMBL" id="FO818640">
    <property type="protein sequence ID" value="CDM95533.1"/>
    <property type="molecule type" value="Genomic_DNA"/>
</dbReference>